<accession>A0A432Z6N5</accession>
<sequence>MTEDKQNPVEDDVSNETDEQVSDSGSDNNQHSSDSKPKRTVGRIKRIFWYLVLVIIIATIAWVVVEKPYQQLNLDFSSSQADTKADTTNNEPPVFNAEQEVEKLSQQLETIERQLTAIKRTSDSSSDAKEQDVRRLEQQLSQVKSNIQQQNEQLTKLSRQLPEQQFEQISQWRLFEAKQTVSAAARLLWAAEDYPAALQLLKLADKQLAGIESATAIQIRQQLAEDIARVEALADNQADKLVLSIAGLQQRLNDLPDRVDEKQLSPRKSTDQNLSTDANDWRTNLAKNWDDFLNTFIRIQPATNDPEPLLTSSQREAMTLRMNLLLTMAQHAALTRNDKLWRTNIDQALTLIAELKGDSKAAQDISSRLTELRDAPMNQRRLEQLQALDALAKATAQGGLQ</sequence>
<keyword evidence="3" id="KW-1133">Transmembrane helix</keyword>
<dbReference type="RefSeq" id="WP_126785350.1">
    <property type="nucleotide sequence ID" value="NZ_PIQF01000004.1"/>
</dbReference>
<keyword evidence="3" id="KW-0472">Membrane</keyword>
<name>A0A432Z6N5_9GAMM</name>
<protein>
    <submittedName>
        <fullName evidence="4">Uncharacterized protein</fullName>
    </submittedName>
</protein>
<feature type="compositionally biased region" description="Polar residues" evidence="2">
    <location>
        <begin position="22"/>
        <end position="32"/>
    </location>
</feature>
<organism evidence="4 5">
    <name type="scientific">Idiomarina seosinensis</name>
    <dbReference type="NCBI Taxonomy" id="281739"/>
    <lineage>
        <taxon>Bacteria</taxon>
        <taxon>Pseudomonadati</taxon>
        <taxon>Pseudomonadota</taxon>
        <taxon>Gammaproteobacteria</taxon>
        <taxon>Alteromonadales</taxon>
        <taxon>Idiomarinaceae</taxon>
        <taxon>Idiomarina</taxon>
    </lineage>
</organism>
<dbReference type="PANTHER" id="PTHR38043">
    <property type="entry name" value="PROTEIN HEMX"/>
    <property type="match status" value="1"/>
</dbReference>
<dbReference type="EMBL" id="PIQF01000004">
    <property type="protein sequence ID" value="RUO73546.1"/>
    <property type="molecule type" value="Genomic_DNA"/>
</dbReference>
<feature type="coiled-coil region" evidence="1">
    <location>
        <begin position="94"/>
        <end position="167"/>
    </location>
</feature>
<proteinExistence type="predicted"/>
<evidence type="ECO:0000256" key="2">
    <source>
        <dbReference type="SAM" id="MobiDB-lite"/>
    </source>
</evidence>
<evidence type="ECO:0000313" key="4">
    <source>
        <dbReference type="EMBL" id="RUO73546.1"/>
    </source>
</evidence>
<gene>
    <name evidence="4" type="ORF">CWI81_10985</name>
</gene>
<dbReference type="InterPro" id="IPR007470">
    <property type="entry name" value="HemX"/>
</dbReference>
<feature type="region of interest" description="Disordered" evidence="2">
    <location>
        <begin position="257"/>
        <end position="276"/>
    </location>
</feature>
<dbReference type="AlphaFoldDB" id="A0A432Z6N5"/>
<dbReference type="Proteomes" id="UP000287908">
    <property type="component" value="Unassembled WGS sequence"/>
</dbReference>
<evidence type="ECO:0000256" key="1">
    <source>
        <dbReference type="SAM" id="Coils"/>
    </source>
</evidence>
<evidence type="ECO:0000313" key="5">
    <source>
        <dbReference type="Proteomes" id="UP000287908"/>
    </source>
</evidence>
<keyword evidence="5" id="KW-1185">Reference proteome</keyword>
<reference evidence="4 5" key="1">
    <citation type="journal article" date="2011" name="Front. Microbiol.">
        <title>Genomic signatures of strain selection and enhancement in Bacillus atrophaeus var. globigii, a historical biowarfare simulant.</title>
        <authorList>
            <person name="Gibbons H.S."/>
            <person name="Broomall S.M."/>
            <person name="McNew L.A."/>
            <person name="Daligault H."/>
            <person name="Chapman C."/>
            <person name="Bruce D."/>
            <person name="Karavis M."/>
            <person name="Krepps M."/>
            <person name="McGregor P.A."/>
            <person name="Hong C."/>
            <person name="Park K.H."/>
            <person name="Akmal A."/>
            <person name="Feldman A."/>
            <person name="Lin J.S."/>
            <person name="Chang W.E."/>
            <person name="Higgs B.W."/>
            <person name="Demirev P."/>
            <person name="Lindquist J."/>
            <person name="Liem A."/>
            <person name="Fochler E."/>
            <person name="Read T.D."/>
            <person name="Tapia R."/>
            <person name="Johnson S."/>
            <person name="Bishop-Lilly K.A."/>
            <person name="Detter C."/>
            <person name="Han C."/>
            <person name="Sozhamannan S."/>
            <person name="Rosenzweig C.N."/>
            <person name="Skowronski E.W."/>
        </authorList>
    </citation>
    <scope>NUCLEOTIDE SEQUENCE [LARGE SCALE GENOMIC DNA]</scope>
    <source>
        <strain evidence="4 5">CL-SP19</strain>
    </source>
</reference>
<dbReference type="Pfam" id="PF04375">
    <property type="entry name" value="HemX"/>
    <property type="match status" value="1"/>
</dbReference>
<feature type="transmembrane region" description="Helical" evidence="3">
    <location>
        <begin position="47"/>
        <end position="65"/>
    </location>
</feature>
<dbReference type="OrthoDB" id="5739852at2"/>
<keyword evidence="3" id="KW-0812">Transmembrane</keyword>
<feature type="region of interest" description="Disordered" evidence="2">
    <location>
        <begin position="1"/>
        <end position="38"/>
    </location>
</feature>
<feature type="compositionally biased region" description="Acidic residues" evidence="2">
    <location>
        <begin position="9"/>
        <end position="21"/>
    </location>
</feature>
<comment type="caution">
    <text evidence="4">The sequence shown here is derived from an EMBL/GenBank/DDBJ whole genome shotgun (WGS) entry which is preliminary data.</text>
</comment>
<dbReference type="PANTHER" id="PTHR38043:SF1">
    <property type="entry name" value="PROTEIN HEMX"/>
    <property type="match status" value="1"/>
</dbReference>
<keyword evidence="1" id="KW-0175">Coiled coil</keyword>
<feature type="compositionally biased region" description="Basic and acidic residues" evidence="2">
    <location>
        <begin position="257"/>
        <end position="270"/>
    </location>
</feature>
<evidence type="ECO:0000256" key="3">
    <source>
        <dbReference type="SAM" id="Phobius"/>
    </source>
</evidence>